<protein>
    <submittedName>
        <fullName evidence="10">Importin-5-like</fullName>
    </submittedName>
</protein>
<evidence type="ECO:0000256" key="1">
    <source>
        <dbReference type="ARBA" id="ARBA00004123"/>
    </source>
</evidence>
<name>A0A699SH61_TANCI</name>
<organism evidence="10">
    <name type="scientific">Tanacetum cinerariifolium</name>
    <name type="common">Dalmatian daisy</name>
    <name type="synonym">Chrysanthemum cinerariifolium</name>
    <dbReference type="NCBI Taxonomy" id="118510"/>
    <lineage>
        <taxon>Eukaryota</taxon>
        <taxon>Viridiplantae</taxon>
        <taxon>Streptophyta</taxon>
        <taxon>Embryophyta</taxon>
        <taxon>Tracheophyta</taxon>
        <taxon>Spermatophyta</taxon>
        <taxon>Magnoliopsida</taxon>
        <taxon>eudicotyledons</taxon>
        <taxon>Gunneridae</taxon>
        <taxon>Pentapetalae</taxon>
        <taxon>asterids</taxon>
        <taxon>campanulids</taxon>
        <taxon>Asterales</taxon>
        <taxon>Asteraceae</taxon>
        <taxon>Asteroideae</taxon>
        <taxon>Anthemideae</taxon>
        <taxon>Anthemidinae</taxon>
        <taxon>Tanacetum</taxon>
    </lineage>
</organism>
<evidence type="ECO:0000256" key="8">
    <source>
        <dbReference type="SAM" id="SignalP"/>
    </source>
</evidence>
<keyword evidence="5" id="KW-0677">Repeat</keyword>
<evidence type="ECO:0000256" key="4">
    <source>
        <dbReference type="ARBA" id="ARBA00022490"/>
    </source>
</evidence>
<dbReference type="EMBL" id="BKCJ011163539">
    <property type="protein sequence ID" value="GFC97011.1"/>
    <property type="molecule type" value="Genomic_DNA"/>
</dbReference>
<dbReference type="InterPro" id="IPR057672">
    <property type="entry name" value="TPR_IPO4/5"/>
</dbReference>
<dbReference type="InterPro" id="IPR011989">
    <property type="entry name" value="ARM-like"/>
</dbReference>
<keyword evidence="4" id="KW-0963">Cytoplasm</keyword>
<evidence type="ECO:0000256" key="2">
    <source>
        <dbReference type="ARBA" id="ARBA00004496"/>
    </source>
</evidence>
<evidence type="ECO:0000256" key="5">
    <source>
        <dbReference type="ARBA" id="ARBA00022737"/>
    </source>
</evidence>
<evidence type="ECO:0000256" key="6">
    <source>
        <dbReference type="ARBA" id="ARBA00022927"/>
    </source>
</evidence>
<keyword evidence="7" id="KW-0539">Nucleus</keyword>
<dbReference type="AlphaFoldDB" id="A0A699SH61"/>
<dbReference type="GO" id="GO:0006606">
    <property type="term" value="P:protein import into nucleus"/>
    <property type="evidence" value="ECO:0007669"/>
    <property type="project" value="InterPro"/>
</dbReference>
<dbReference type="InterPro" id="IPR016024">
    <property type="entry name" value="ARM-type_fold"/>
</dbReference>
<proteinExistence type="predicted"/>
<sequence length="156" mass="17353">MMRLVRIAALGAAINFVQCLEKSSDRDKFLDLLPLMMMTLTKALNSGEESTVQDTLELLIELVGTKPRILRKNDHAWHSAEIEHEDAGESSNYSVGQEYLDMLSISLGGYTIVVLNLEHVVSMILNSFQDPHPRARWVAINVVGQLSTDLGSDLQT</sequence>
<evidence type="ECO:0000313" key="10">
    <source>
        <dbReference type="EMBL" id="GFC97011.1"/>
    </source>
</evidence>
<evidence type="ECO:0000256" key="3">
    <source>
        <dbReference type="ARBA" id="ARBA00022448"/>
    </source>
</evidence>
<comment type="subcellular location">
    <subcellularLocation>
        <location evidence="2">Cytoplasm</location>
    </subcellularLocation>
    <subcellularLocation>
        <location evidence="1">Nucleus</location>
    </subcellularLocation>
</comment>
<evidence type="ECO:0000256" key="7">
    <source>
        <dbReference type="ARBA" id="ARBA00023242"/>
    </source>
</evidence>
<dbReference type="GO" id="GO:0005737">
    <property type="term" value="C:cytoplasm"/>
    <property type="evidence" value="ECO:0007669"/>
    <property type="project" value="UniProtKB-SubCell"/>
</dbReference>
<gene>
    <name evidence="10" type="ORF">Tci_868981</name>
</gene>
<dbReference type="SUPFAM" id="SSF48371">
    <property type="entry name" value="ARM repeat"/>
    <property type="match status" value="1"/>
</dbReference>
<dbReference type="PANTHER" id="PTHR10527">
    <property type="entry name" value="IMPORTIN BETA"/>
    <property type="match status" value="1"/>
</dbReference>
<accession>A0A699SH61</accession>
<dbReference type="InterPro" id="IPR040122">
    <property type="entry name" value="Importin_beta"/>
</dbReference>
<feature type="chain" id="PRO_5025421175" evidence="8">
    <location>
        <begin position="20"/>
        <end position="156"/>
    </location>
</feature>
<feature type="domain" description="IPO4/5-like TPR repeats" evidence="9">
    <location>
        <begin position="5"/>
        <end position="72"/>
    </location>
</feature>
<evidence type="ECO:0000259" key="9">
    <source>
        <dbReference type="Pfam" id="PF25780"/>
    </source>
</evidence>
<dbReference type="Pfam" id="PF25780">
    <property type="entry name" value="TPR_IPO5"/>
    <property type="match status" value="1"/>
</dbReference>
<dbReference type="Gene3D" id="1.25.10.10">
    <property type="entry name" value="Leucine-rich Repeat Variant"/>
    <property type="match status" value="2"/>
</dbReference>
<reference evidence="10" key="1">
    <citation type="journal article" date="2019" name="Sci. Rep.">
        <title>Draft genome of Tanacetum cinerariifolium, the natural source of mosquito coil.</title>
        <authorList>
            <person name="Yamashiro T."/>
            <person name="Shiraishi A."/>
            <person name="Satake H."/>
            <person name="Nakayama K."/>
        </authorList>
    </citation>
    <scope>NUCLEOTIDE SEQUENCE</scope>
</reference>
<keyword evidence="6" id="KW-0653">Protein transport</keyword>
<feature type="signal peptide" evidence="8">
    <location>
        <begin position="1"/>
        <end position="19"/>
    </location>
</feature>
<keyword evidence="3" id="KW-0813">Transport</keyword>
<keyword evidence="8" id="KW-0732">Signal</keyword>
<comment type="caution">
    <text evidence="10">The sequence shown here is derived from an EMBL/GenBank/DDBJ whole genome shotgun (WGS) entry which is preliminary data.</text>
</comment>